<organism evidence="2 3">
    <name type="scientific">Theileria orientalis</name>
    <dbReference type="NCBI Taxonomy" id="68886"/>
    <lineage>
        <taxon>Eukaryota</taxon>
        <taxon>Sar</taxon>
        <taxon>Alveolata</taxon>
        <taxon>Apicomplexa</taxon>
        <taxon>Aconoidasida</taxon>
        <taxon>Piroplasmida</taxon>
        <taxon>Theileriidae</taxon>
        <taxon>Theileria</taxon>
    </lineage>
</organism>
<feature type="compositionally biased region" description="Gly residues" evidence="1">
    <location>
        <begin position="345"/>
        <end position="359"/>
    </location>
</feature>
<name>A0A976M664_THEOR</name>
<feature type="compositionally biased region" description="Polar residues" evidence="1">
    <location>
        <begin position="207"/>
        <end position="216"/>
    </location>
</feature>
<sequence>MKINTISAYVLVCLLTFSQWNLIVLVRAAGYGTSATPELKLFKDDCSGNPVEMETSDFSQINYIGYLIYHFTVNVECVLVKFGDAEVWKKGVDSVEEPISVSYNSDEHKVVLFDDKKSVFYKKDNSGNWVHHLTIQRNEPASTDTSESGEGGGTTVELGSLYPDSGGSTVEVKAKSAAPGSENAGKAAGENEGTTVELGSLYPDSCWSTVDATPESTPAEFGLASGEGGDTDESSCDSDPTHTGGADGQSDGEESLRGAASTPPANQGSGTDNGGEEAEENEESGQGEEDEKGAASCTLPANGGTATDVSSGGGTETSGYTGTHGSGTDISGETVDGSGTPESGTGTGGGSAETSGGGSTHTNGGSDGDTTPSKPNDPNKTPASDANEVDPNEYPKDVKLYKADPNDASKLVEIDESDYKVKKDFDEFTYKFNTGVNCTLVKREDKDVWKFDSSKNSGKYPKEVGVMDDIVIVRINGASLMYEKKNEMWNHYETIQV</sequence>
<feature type="compositionally biased region" description="Low complexity" evidence="1">
    <location>
        <begin position="360"/>
        <end position="371"/>
    </location>
</feature>
<dbReference type="EMBL" id="CP056066">
    <property type="protein sequence ID" value="UKJ89142.1"/>
    <property type="molecule type" value="Genomic_DNA"/>
</dbReference>
<evidence type="ECO:0000313" key="3">
    <source>
        <dbReference type="Proteomes" id="UP000244803"/>
    </source>
</evidence>
<dbReference type="AlphaFoldDB" id="A0A976M664"/>
<feature type="region of interest" description="Disordered" evidence="1">
    <location>
        <begin position="134"/>
        <end position="192"/>
    </location>
</feature>
<feature type="compositionally biased region" description="Polar residues" evidence="1">
    <location>
        <begin position="372"/>
        <end position="384"/>
    </location>
</feature>
<feature type="region of interest" description="Disordered" evidence="1">
    <location>
        <begin position="207"/>
        <end position="406"/>
    </location>
</feature>
<feature type="compositionally biased region" description="Basic and acidic residues" evidence="1">
    <location>
        <begin position="393"/>
        <end position="406"/>
    </location>
</feature>
<dbReference type="Pfam" id="PF04385">
    <property type="entry name" value="FAINT"/>
    <property type="match status" value="1"/>
</dbReference>
<accession>A0A976M664</accession>
<proteinExistence type="predicted"/>
<feature type="compositionally biased region" description="Acidic residues" evidence="1">
    <location>
        <begin position="274"/>
        <end position="291"/>
    </location>
</feature>
<protein>
    <submittedName>
        <fullName evidence="2">Uncharacterized protein</fullName>
    </submittedName>
</protein>
<feature type="compositionally biased region" description="Low complexity" evidence="1">
    <location>
        <begin position="317"/>
        <end position="328"/>
    </location>
</feature>
<evidence type="ECO:0000256" key="1">
    <source>
        <dbReference type="SAM" id="MobiDB-lite"/>
    </source>
</evidence>
<evidence type="ECO:0000313" key="2">
    <source>
        <dbReference type="EMBL" id="UKJ89142.1"/>
    </source>
</evidence>
<gene>
    <name evidence="2" type="ORF">MACJ_002389</name>
</gene>
<reference evidence="2" key="1">
    <citation type="submission" date="2022-07" db="EMBL/GenBank/DDBJ databases">
        <title>Evaluation of T. orientalis genome assembly methods using nanopore sequencing and analysis of variation between genomes.</title>
        <authorList>
            <person name="Yam J."/>
            <person name="Micallef M.L."/>
            <person name="Liu M."/>
            <person name="Djordjevic S.P."/>
            <person name="Bogema D.R."/>
            <person name="Jenkins C."/>
        </authorList>
    </citation>
    <scope>NUCLEOTIDE SEQUENCE</scope>
    <source>
        <strain evidence="2">Fish Creek</strain>
    </source>
</reference>
<dbReference type="Proteomes" id="UP000244803">
    <property type="component" value="Chromosome 3"/>
</dbReference>
<dbReference type="InterPro" id="IPR007480">
    <property type="entry name" value="DUF529"/>
</dbReference>